<dbReference type="Proteomes" id="UP000612233">
    <property type="component" value="Unassembled WGS sequence"/>
</dbReference>
<evidence type="ECO:0000313" key="3">
    <source>
        <dbReference type="Proteomes" id="UP000612233"/>
    </source>
</evidence>
<dbReference type="AlphaFoldDB" id="A0A927BA24"/>
<feature type="signal peptide" evidence="1">
    <location>
        <begin position="1"/>
        <end position="21"/>
    </location>
</feature>
<dbReference type="EMBL" id="JACXAD010000001">
    <property type="protein sequence ID" value="MBD2766323.1"/>
    <property type="molecule type" value="Genomic_DNA"/>
</dbReference>
<dbReference type="RefSeq" id="WP_191003156.1">
    <property type="nucleotide sequence ID" value="NZ_JACXAD010000001.1"/>
</dbReference>
<name>A0A927BA24_9BACT</name>
<protein>
    <submittedName>
        <fullName evidence="2">Uncharacterized protein</fullName>
    </submittedName>
</protein>
<proteinExistence type="predicted"/>
<organism evidence="2 3">
    <name type="scientific">Hymenobacter montanus</name>
    <dbReference type="NCBI Taxonomy" id="2771359"/>
    <lineage>
        <taxon>Bacteria</taxon>
        <taxon>Pseudomonadati</taxon>
        <taxon>Bacteroidota</taxon>
        <taxon>Cytophagia</taxon>
        <taxon>Cytophagales</taxon>
        <taxon>Hymenobacteraceae</taxon>
        <taxon>Hymenobacter</taxon>
    </lineage>
</organism>
<reference evidence="2" key="1">
    <citation type="submission" date="2020-09" db="EMBL/GenBank/DDBJ databases">
        <authorList>
            <person name="Kim M.K."/>
        </authorList>
    </citation>
    <scope>NUCLEOTIDE SEQUENCE</scope>
    <source>
        <strain evidence="2">BT664</strain>
    </source>
</reference>
<sequence length="153" mass="17375">MIGKRTFIFILTLLPGGHAFAQTDRTVLITSKTNIKRELFNYLVATKQSSQADEYNAMYQVDLVTKSSVPGVAIYKFGIQSAHAGYNVVFRYRNKLIFPGSITSGRLLTLLGNFLSQYPKSFTFNEQKQLAESLFDIIEHREYLANQDELPPK</sequence>
<keyword evidence="3" id="KW-1185">Reference proteome</keyword>
<evidence type="ECO:0000313" key="2">
    <source>
        <dbReference type="EMBL" id="MBD2766323.1"/>
    </source>
</evidence>
<comment type="caution">
    <text evidence="2">The sequence shown here is derived from an EMBL/GenBank/DDBJ whole genome shotgun (WGS) entry which is preliminary data.</text>
</comment>
<accession>A0A927BA24</accession>
<gene>
    <name evidence="2" type="ORF">IC235_00270</name>
</gene>
<feature type="chain" id="PRO_5036886226" evidence="1">
    <location>
        <begin position="22"/>
        <end position="153"/>
    </location>
</feature>
<evidence type="ECO:0000256" key="1">
    <source>
        <dbReference type="SAM" id="SignalP"/>
    </source>
</evidence>
<keyword evidence="1" id="KW-0732">Signal</keyword>